<reference evidence="2" key="1">
    <citation type="submission" date="2019-10" db="EMBL/GenBank/DDBJ databases">
        <authorList>
            <person name="Nor Muhammad N."/>
        </authorList>
    </citation>
    <scope>NUCLEOTIDE SEQUENCE</scope>
</reference>
<evidence type="ECO:0000256" key="1">
    <source>
        <dbReference type="SAM" id="Phobius"/>
    </source>
</evidence>
<keyword evidence="2" id="KW-0030">Aminoacyl-tRNA synthetase</keyword>
<accession>A0A5K1K6T1</accession>
<feature type="transmembrane region" description="Helical" evidence="1">
    <location>
        <begin position="6"/>
        <end position="28"/>
    </location>
</feature>
<protein>
    <submittedName>
        <fullName evidence="2">Lysine--tRNA ligase )</fullName>
        <ecNumber evidence="2">6.1.1.6</ecNumber>
    </submittedName>
</protein>
<keyword evidence="1" id="KW-0472">Membrane</keyword>
<organism evidence="2">
    <name type="scientific">Ganoderma boninense</name>
    <dbReference type="NCBI Taxonomy" id="34458"/>
    <lineage>
        <taxon>Eukaryota</taxon>
        <taxon>Fungi</taxon>
        <taxon>Dikarya</taxon>
        <taxon>Basidiomycota</taxon>
        <taxon>Agaricomycotina</taxon>
        <taxon>Agaricomycetes</taxon>
        <taxon>Polyporales</taxon>
        <taxon>Polyporaceae</taxon>
        <taxon>Ganoderma</taxon>
    </lineage>
</organism>
<name>A0A5K1K6T1_9APHY</name>
<keyword evidence="2" id="KW-0436">Ligase</keyword>
<sequence>MWLHPPFFSIVLWHLLHSLVLLLIQFAVSLSSLHFCSHIFATAHTIGRWSASMGHPKQNTCAGSAHDTIGTIDASDDLVAADVHDTVFVQDGYGQNLRCGMHATNWRTSSSW</sequence>
<dbReference type="GO" id="GO:0004824">
    <property type="term" value="F:lysine-tRNA ligase activity"/>
    <property type="evidence" value="ECO:0007669"/>
    <property type="project" value="UniProtKB-EC"/>
</dbReference>
<evidence type="ECO:0000313" key="2">
    <source>
        <dbReference type="EMBL" id="VWP01780.1"/>
    </source>
</evidence>
<proteinExistence type="predicted"/>
<dbReference type="EC" id="6.1.1.6" evidence="2"/>
<keyword evidence="1" id="KW-1133">Transmembrane helix</keyword>
<dbReference type="EMBL" id="LR729656">
    <property type="protein sequence ID" value="VWP01780.1"/>
    <property type="molecule type" value="Genomic_DNA"/>
</dbReference>
<dbReference type="AlphaFoldDB" id="A0A5K1K6T1"/>
<gene>
    <name evidence="2" type="primary">V6RRH2</name>
</gene>
<keyword evidence="1" id="KW-0812">Transmembrane</keyword>